<evidence type="ECO:0000313" key="8">
    <source>
        <dbReference type="EMBL" id="KAK8145899.1"/>
    </source>
</evidence>
<evidence type="ECO:0000256" key="7">
    <source>
        <dbReference type="SAM" id="SignalP"/>
    </source>
</evidence>
<dbReference type="SUPFAM" id="SSF103473">
    <property type="entry name" value="MFS general substrate transporter"/>
    <property type="match status" value="2"/>
</dbReference>
<protein>
    <recommendedName>
        <fullName evidence="10">Siderophore iron transporter</fullName>
    </recommendedName>
</protein>
<organism evidence="8 9">
    <name type="scientific">Beauveria asiatica</name>
    <dbReference type="NCBI Taxonomy" id="1069075"/>
    <lineage>
        <taxon>Eukaryota</taxon>
        <taxon>Fungi</taxon>
        <taxon>Dikarya</taxon>
        <taxon>Ascomycota</taxon>
        <taxon>Pezizomycotina</taxon>
        <taxon>Sordariomycetes</taxon>
        <taxon>Hypocreomycetidae</taxon>
        <taxon>Hypocreales</taxon>
        <taxon>Cordycipitaceae</taxon>
        <taxon>Beauveria</taxon>
    </lineage>
</organism>
<dbReference type="GO" id="GO:0022857">
    <property type="term" value="F:transmembrane transporter activity"/>
    <property type="evidence" value="ECO:0007669"/>
    <property type="project" value="InterPro"/>
</dbReference>
<evidence type="ECO:0000256" key="4">
    <source>
        <dbReference type="ARBA" id="ARBA00022989"/>
    </source>
</evidence>
<dbReference type="PANTHER" id="PTHR23501:SF55">
    <property type="entry name" value="SIDEROPHORE IRON TRANSPORTER, PUTATIVE (AFU_ORTHOLOGUE AFUA_3G03440)-RELATED"/>
    <property type="match status" value="1"/>
</dbReference>
<keyword evidence="9" id="KW-1185">Reference proteome</keyword>
<feature type="transmembrane region" description="Helical" evidence="6">
    <location>
        <begin position="232"/>
        <end position="251"/>
    </location>
</feature>
<sequence length="374" mass="41400">MVLSILGLILMAASKSFAVYTSANVFYNVGFTGMIFAVDIMTADFSSLKMRAFAYSLTSSSYIITAFGGPKAAETLYESNWRWGFGAWTIVLPVVSAPMIYMLQRGKCLVKENGLLDRESSNRAWAEGVKYHFIKFDGEFISVFLLNAGFVLFLLPFTIAADSEDQWRSAYFISMLVLGLVLIAVFALWERFGASVPVVPRKLLKSPCVMGACLIAATYQISYAFASGYINNTFNVVSGIELFLVGILIRWSGRYKWVFMWGIPLYILEIGLLILFRQPNHSLGYIIMCQKLMSLGRGVIIGGQQISVVATVSHDEVASAMAVLSLIATIGGAIGNRISGGIWTNTLPDKLQQLLPDSVKDLWQDIFMTTWKFS</sequence>
<evidence type="ECO:0008006" key="10">
    <source>
        <dbReference type="Google" id="ProtNLM"/>
    </source>
</evidence>
<name>A0AAW0RUC9_9HYPO</name>
<reference evidence="8 9" key="1">
    <citation type="submission" date="2020-02" db="EMBL/GenBank/DDBJ databases">
        <title>Comparative genomics of the hypocrealean fungal genus Beauvera.</title>
        <authorList>
            <person name="Showalter D.N."/>
            <person name="Bushley K.E."/>
            <person name="Rehner S.A."/>
        </authorList>
    </citation>
    <scope>NUCLEOTIDE SEQUENCE [LARGE SCALE GENOMIC DNA]</scope>
    <source>
        <strain evidence="8 9">ARSEF4384</strain>
    </source>
</reference>
<accession>A0AAW0RUC9</accession>
<feature type="signal peptide" evidence="7">
    <location>
        <begin position="1"/>
        <end position="18"/>
    </location>
</feature>
<feature type="transmembrane region" description="Helical" evidence="6">
    <location>
        <begin position="171"/>
        <end position="189"/>
    </location>
</feature>
<keyword evidence="3 6" id="KW-0812">Transmembrane</keyword>
<keyword evidence="5 6" id="KW-0472">Membrane</keyword>
<feature type="transmembrane region" description="Helical" evidence="6">
    <location>
        <begin position="52"/>
        <end position="69"/>
    </location>
</feature>
<keyword evidence="2" id="KW-0813">Transport</keyword>
<feature type="chain" id="PRO_5043407477" description="Siderophore iron transporter" evidence="7">
    <location>
        <begin position="19"/>
        <end position="374"/>
    </location>
</feature>
<feature type="transmembrane region" description="Helical" evidence="6">
    <location>
        <begin position="258"/>
        <end position="276"/>
    </location>
</feature>
<dbReference type="AlphaFoldDB" id="A0AAW0RUC9"/>
<feature type="transmembrane region" description="Helical" evidence="6">
    <location>
        <begin position="209"/>
        <end position="226"/>
    </location>
</feature>
<dbReference type="InterPro" id="IPR036259">
    <property type="entry name" value="MFS_trans_sf"/>
</dbReference>
<feature type="transmembrane region" description="Helical" evidence="6">
    <location>
        <begin position="81"/>
        <end position="103"/>
    </location>
</feature>
<comment type="caution">
    <text evidence="8">The sequence shown here is derived from an EMBL/GenBank/DDBJ whole genome shotgun (WGS) entry which is preliminary data.</text>
</comment>
<dbReference type="InterPro" id="IPR010573">
    <property type="entry name" value="MFS_Str1/Tri12-like"/>
</dbReference>
<dbReference type="Pfam" id="PF06609">
    <property type="entry name" value="TRI12"/>
    <property type="match status" value="1"/>
</dbReference>
<dbReference type="PANTHER" id="PTHR23501">
    <property type="entry name" value="MAJOR FACILITATOR SUPERFAMILY"/>
    <property type="match status" value="1"/>
</dbReference>
<dbReference type="EMBL" id="JAAHCF010000248">
    <property type="protein sequence ID" value="KAK8145899.1"/>
    <property type="molecule type" value="Genomic_DNA"/>
</dbReference>
<evidence type="ECO:0000256" key="1">
    <source>
        <dbReference type="ARBA" id="ARBA00004141"/>
    </source>
</evidence>
<comment type="subcellular location">
    <subcellularLocation>
        <location evidence="1">Membrane</location>
        <topology evidence="1">Multi-pass membrane protein</topology>
    </subcellularLocation>
</comment>
<evidence type="ECO:0000256" key="2">
    <source>
        <dbReference type="ARBA" id="ARBA00022448"/>
    </source>
</evidence>
<dbReference type="Gene3D" id="1.20.1250.20">
    <property type="entry name" value="MFS general substrate transporter like domains"/>
    <property type="match status" value="2"/>
</dbReference>
<dbReference type="GO" id="GO:0005886">
    <property type="term" value="C:plasma membrane"/>
    <property type="evidence" value="ECO:0007669"/>
    <property type="project" value="TreeGrafter"/>
</dbReference>
<gene>
    <name evidence="8" type="ORF">G3M48_003847</name>
</gene>
<evidence type="ECO:0000256" key="6">
    <source>
        <dbReference type="SAM" id="Phobius"/>
    </source>
</evidence>
<evidence type="ECO:0000256" key="5">
    <source>
        <dbReference type="ARBA" id="ARBA00023136"/>
    </source>
</evidence>
<keyword evidence="7" id="KW-0732">Signal</keyword>
<feature type="transmembrane region" description="Helical" evidence="6">
    <location>
        <begin position="140"/>
        <end position="159"/>
    </location>
</feature>
<dbReference type="Proteomes" id="UP001397290">
    <property type="component" value="Unassembled WGS sequence"/>
</dbReference>
<proteinExistence type="predicted"/>
<feature type="transmembrane region" description="Helical" evidence="6">
    <location>
        <begin position="28"/>
        <end position="45"/>
    </location>
</feature>
<keyword evidence="4 6" id="KW-1133">Transmembrane helix</keyword>
<evidence type="ECO:0000256" key="3">
    <source>
        <dbReference type="ARBA" id="ARBA00022692"/>
    </source>
</evidence>
<evidence type="ECO:0000313" key="9">
    <source>
        <dbReference type="Proteomes" id="UP001397290"/>
    </source>
</evidence>